<dbReference type="PANTHER" id="PTHR40031:SF1">
    <property type="entry name" value="MEMBRANE-BOUND METAL-DEPENDENT HYDROLASE"/>
    <property type="match status" value="1"/>
</dbReference>
<protein>
    <recommendedName>
        <fullName evidence="3">Metal-dependent hydrolase</fullName>
    </recommendedName>
</protein>
<dbReference type="Pfam" id="PF04307">
    <property type="entry name" value="YdjM"/>
    <property type="match status" value="1"/>
</dbReference>
<comment type="caution">
    <text evidence="2">The sequence shown here is derived from an EMBL/GenBank/DDBJ whole genome shotgun (WGS) entry which is preliminary data.</text>
</comment>
<keyword evidence="1" id="KW-0812">Transmembrane</keyword>
<organism evidence="2">
    <name type="scientific">marine sediment metagenome</name>
    <dbReference type="NCBI Taxonomy" id="412755"/>
    <lineage>
        <taxon>unclassified sequences</taxon>
        <taxon>metagenomes</taxon>
        <taxon>ecological metagenomes</taxon>
    </lineage>
</organism>
<dbReference type="AlphaFoldDB" id="A0A0F8WTH6"/>
<proteinExistence type="predicted"/>
<evidence type="ECO:0000313" key="2">
    <source>
        <dbReference type="EMBL" id="KKK60018.1"/>
    </source>
</evidence>
<evidence type="ECO:0008006" key="3">
    <source>
        <dbReference type="Google" id="ProtNLM"/>
    </source>
</evidence>
<feature type="transmembrane region" description="Helical" evidence="1">
    <location>
        <begin position="49"/>
        <end position="69"/>
    </location>
</feature>
<reference evidence="2" key="1">
    <citation type="journal article" date="2015" name="Nature">
        <title>Complex archaea that bridge the gap between prokaryotes and eukaryotes.</title>
        <authorList>
            <person name="Spang A."/>
            <person name="Saw J.H."/>
            <person name="Jorgensen S.L."/>
            <person name="Zaremba-Niedzwiedzka K."/>
            <person name="Martijn J."/>
            <person name="Lind A.E."/>
            <person name="van Eijk R."/>
            <person name="Schleper C."/>
            <person name="Guy L."/>
            <person name="Ettema T.J."/>
        </authorList>
    </citation>
    <scope>NUCLEOTIDE SEQUENCE</scope>
</reference>
<feature type="non-terminal residue" evidence="2">
    <location>
        <position position="1"/>
    </location>
</feature>
<feature type="transmembrane region" description="Helical" evidence="1">
    <location>
        <begin position="81"/>
        <end position="102"/>
    </location>
</feature>
<dbReference type="InterPro" id="IPR007404">
    <property type="entry name" value="YdjM-like"/>
</dbReference>
<feature type="transmembrane region" description="Helical" evidence="1">
    <location>
        <begin position="20"/>
        <end position="37"/>
    </location>
</feature>
<keyword evidence="1" id="KW-1133">Transmembrane helix</keyword>
<evidence type="ECO:0000256" key="1">
    <source>
        <dbReference type="SAM" id="Phobius"/>
    </source>
</evidence>
<dbReference type="EMBL" id="LAZR01063177">
    <property type="protein sequence ID" value="KKK60018.1"/>
    <property type="molecule type" value="Genomic_DNA"/>
</dbReference>
<accession>A0A0F8WTH6</accession>
<sequence>SNTDPLLFLEFHRQFTHSLFFIPIGGLICALVLQGLINRHQTITFKQCWIYCTLGYATHGLLDACTTYGTQLFWPFSNVRIAWNTLSIIDPIYTLPLLVLVLTSIIKHSKQTAQIALCWVLIYPTIGMIQRDRAEQAAWLLAKARNHQPLRLEAKPSFANILLWKTIYETDSNYYVDAIRVGSNTTVFAGEHIKKLDLKRDLPWLDTQSQQAKDIERFRWFSNGYIAQTTDNPLHIADIRYSMVPNQIKAMWLISVEPTTDDQQHAAYETERDLPEGGREELMRMLFNR</sequence>
<dbReference type="InterPro" id="IPR053170">
    <property type="entry name" value="Transcription_regulator"/>
</dbReference>
<dbReference type="PANTHER" id="PTHR40031">
    <property type="entry name" value="HYPOTHETICAL MEMBRANE SPANNING PROTEIN"/>
    <property type="match status" value="1"/>
</dbReference>
<keyword evidence="1" id="KW-0472">Membrane</keyword>
<gene>
    <name evidence="2" type="ORF">LCGC14_3028560</name>
</gene>
<name>A0A0F8WTH6_9ZZZZ</name>